<evidence type="ECO:0000259" key="1">
    <source>
        <dbReference type="Pfam" id="PF08021"/>
    </source>
</evidence>
<evidence type="ECO:0000313" key="3">
    <source>
        <dbReference type="Proteomes" id="UP000198598"/>
    </source>
</evidence>
<evidence type="ECO:0000313" key="2">
    <source>
        <dbReference type="EMBL" id="SFC75972.1"/>
    </source>
</evidence>
<dbReference type="Gene3D" id="2.40.30.10">
    <property type="entry name" value="Translation factors"/>
    <property type="match status" value="1"/>
</dbReference>
<protein>
    <submittedName>
        <fullName evidence="2">Siderophore-interacting FAD-binding domain-containing protein</fullName>
    </submittedName>
</protein>
<dbReference type="RefSeq" id="WP_093824253.1">
    <property type="nucleotide sequence ID" value="NZ_FOLQ01000002.1"/>
</dbReference>
<dbReference type="InterPro" id="IPR017938">
    <property type="entry name" value="Riboflavin_synthase-like_b-brl"/>
</dbReference>
<dbReference type="InterPro" id="IPR013113">
    <property type="entry name" value="SIP_FAD-bd"/>
</dbReference>
<dbReference type="Pfam" id="PF08021">
    <property type="entry name" value="FAD_binding_9"/>
    <property type="match status" value="1"/>
</dbReference>
<dbReference type="STRING" id="662367.SAMN05216167_102335"/>
<dbReference type="Proteomes" id="UP000198598">
    <property type="component" value="Unassembled WGS sequence"/>
</dbReference>
<gene>
    <name evidence="2" type="ORF">SAMN05216167_102335</name>
</gene>
<dbReference type="OrthoDB" id="649820at2"/>
<reference evidence="2 3" key="1">
    <citation type="submission" date="2016-10" db="EMBL/GenBank/DDBJ databases">
        <authorList>
            <person name="de Groot N.N."/>
        </authorList>
    </citation>
    <scope>NUCLEOTIDE SEQUENCE [LARGE SCALE GENOMIC DNA]</scope>
    <source>
        <strain evidence="2 3">DSM 26130</strain>
    </source>
</reference>
<name>A0A1I1LU14_9BACT</name>
<dbReference type="EMBL" id="FOLQ01000002">
    <property type="protein sequence ID" value="SFC75972.1"/>
    <property type="molecule type" value="Genomic_DNA"/>
</dbReference>
<feature type="domain" description="Siderophore-interacting FAD-binding" evidence="1">
    <location>
        <begin position="63"/>
        <end position="108"/>
    </location>
</feature>
<organism evidence="2 3">
    <name type="scientific">Spirosoma endophyticum</name>
    <dbReference type="NCBI Taxonomy" id="662367"/>
    <lineage>
        <taxon>Bacteria</taxon>
        <taxon>Pseudomonadati</taxon>
        <taxon>Bacteroidota</taxon>
        <taxon>Cytophagia</taxon>
        <taxon>Cytophagales</taxon>
        <taxon>Cytophagaceae</taxon>
        <taxon>Spirosoma</taxon>
    </lineage>
</organism>
<sequence length="232" mass="26355">MANIIKRAAFKLMEKTLAEQANVLAIRTWNPGSMYEIDLYLPTVNMGKWTTIPRLKCKVDEFEYRDYTPAWWEAEKGICTLFVETGHNGAGSRWAQRVQPGDELMVGPAHAAPLPSKKGKVLGLVDGSALGHMLGLKQLTDPGEHPLEVGVFLHEDYQLPNALSLDNPEFEFILEPERSSLDSLENWTRTKDLSEYSSVYIAGYIPMVRELRKKLKSRVPQNTTFYAHGFWR</sequence>
<accession>A0A1I1LU14</accession>
<proteinExistence type="predicted"/>
<keyword evidence="3" id="KW-1185">Reference proteome</keyword>
<dbReference type="SUPFAM" id="SSF63380">
    <property type="entry name" value="Riboflavin synthase domain-like"/>
    <property type="match status" value="1"/>
</dbReference>
<dbReference type="AlphaFoldDB" id="A0A1I1LU14"/>